<dbReference type="PANTHER" id="PTHR12737:SF9">
    <property type="entry name" value="DIMETHYLARGININASE"/>
    <property type="match status" value="1"/>
</dbReference>
<reference evidence="4 5" key="1">
    <citation type="journal article" date="2018" name="Syst. Appl. Microbiol.">
        <title>A new symbiotic nanoarchaeote (Candidatus Nanoclepta minutus) and its host (Zestosphaera tikiterensis gen. nov., sp. nov.) from a New Zealand hot spring.</title>
        <authorList>
            <person name="St John E."/>
            <person name="Liu Y."/>
            <person name="Podar M."/>
            <person name="Stott M.B."/>
            <person name="Meneghin J."/>
            <person name="Chen Z."/>
            <person name="Lagutin K."/>
            <person name="Mitchell K."/>
            <person name="Reysenbach A.L."/>
        </authorList>
    </citation>
    <scope>NUCLEOTIDE SEQUENCE [LARGE SCALE GENOMIC DNA]</scope>
    <source>
        <strain evidence="4">NZ3</strain>
    </source>
</reference>
<keyword evidence="2" id="KW-0378">Hydrolase</keyword>
<feature type="active site" description="Proton donor" evidence="3">
    <location>
        <position position="167"/>
    </location>
</feature>
<feature type="active site" description="Nucleophile" evidence="3">
    <location>
        <position position="255"/>
    </location>
</feature>
<proteinExistence type="inferred from homology"/>
<dbReference type="InterPro" id="IPR033199">
    <property type="entry name" value="DDAH-like"/>
</dbReference>
<dbReference type="Gene3D" id="3.75.10.10">
    <property type="entry name" value="L-arginine/glycine Amidinotransferase, Chain A"/>
    <property type="match status" value="1"/>
</dbReference>
<dbReference type="GO" id="GO:0016597">
    <property type="term" value="F:amino acid binding"/>
    <property type="evidence" value="ECO:0007669"/>
    <property type="project" value="TreeGrafter"/>
</dbReference>
<dbReference type="PANTHER" id="PTHR12737">
    <property type="entry name" value="DIMETHYLARGININE DIMETHYLAMINOHYDROLASE"/>
    <property type="match status" value="1"/>
</dbReference>
<dbReference type="Pfam" id="PF19420">
    <property type="entry name" value="DDAH_eukar"/>
    <property type="match status" value="1"/>
</dbReference>
<gene>
    <name evidence="4" type="ORF">B7O98_03280</name>
</gene>
<dbReference type="GO" id="GO:0045429">
    <property type="term" value="P:positive regulation of nitric oxide biosynthetic process"/>
    <property type="evidence" value="ECO:0007669"/>
    <property type="project" value="TreeGrafter"/>
</dbReference>
<dbReference type="Proteomes" id="UP000244093">
    <property type="component" value="Unassembled WGS sequence"/>
</dbReference>
<dbReference type="GO" id="GO:0016403">
    <property type="term" value="F:dimethylargininase activity"/>
    <property type="evidence" value="ECO:0007669"/>
    <property type="project" value="TreeGrafter"/>
</dbReference>
<evidence type="ECO:0000313" key="4">
    <source>
        <dbReference type="EMBL" id="PUA33452.1"/>
    </source>
</evidence>
<name>A0A2R7Y9B0_9CREN</name>
<dbReference type="GO" id="GO:0016740">
    <property type="term" value="F:transferase activity"/>
    <property type="evidence" value="ECO:0007669"/>
    <property type="project" value="UniProtKB-KW"/>
</dbReference>
<dbReference type="GO" id="GO:0006525">
    <property type="term" value="P:arginine metabolic process"/>
    <property type="evidence" value="ECO:0007669"/>
    <property type="project" value="TreeGrafter"/>
</dbReference>
<keyword evidence="4" id="KW-0808">Transferase</keyword>
<evidence type="ECO:0000256" key="3">
    <source>
        <dbReference type="PIRSR" id="PIRSR633199-1"/>
    </source>
</evidence>
<dbReference type="GO" id="GO:0000052">
    <property type="term" value="P:citrulline metabolic process"/>
    <property type="evidence" value="ECO:0007669"/>
    <property type="project" value="TreeGrafter"/>
</dbReference>
<dbReference type="AlphaFoldDB" id="A0A2R7Y9B0"/>
<protein>
    <submittedName>
        <fullName evidence="4">Amidinotransferase</fullName>
    </submittedName>
</protein>
<sequence length="264" mass="29117">MGSGLFDTVLVRPPNAEIIRCVSSHPLRSTVNYEKALEQHREYVKTLEDEGIEVVELDPLEGFPDSVFIQDTAVVGLKTRKALISRFGVGSRRGEELSVAEVLAKKGFKIFFTEEPHTIEGGDVLVTDVGVVYVGVTSRTNLGGVSKLAEVFNNVTVVSIPTDKVFHLLSAVNYIGDKTLALVPELVGPRMFEHFKILRVPLDEAYAANMLYLGDKRVLIPKGYRKTEEILRNAGYEVIAVDVSEFQKCDGGVTCLSLPLYKTL</sequence>
<evidence type="ECO:0000256" key="2">
    <source>
        <dbReference type="ARBA" id="ARBA00022801"/>
    </source>
</evidence>
<dbReference type="SUPFAM" id="SSF55909">
    <property type="entry name" value="Pentein"/>
    <property type="match status" value="1"/>
</dbReference>
<accession>A0A2R7Y9B0</accession>
<evidence type="ECO:0000256" key="1">
    <source>
        <dbReference type="ARBA" id="ARBA00008532"/>
    </source>
</evidence>
<dbReference type="EMBL" id="NBVN01000002">
    <property type="protein sequence ID" value="PUA33452.1"/>
    <property type="molecule type" value="Genomic_DNA"/>
</dbReference>
<organism evidence="4 5">
    <name type="scientific">Zestosphaera tikiterensis</name>
    <dbReference type="NCBI Taxonomy" id="1973259"/>
    <lineage>
        <taxon>Archaea</taxon>
        <taxon>Thermoproteota</taxon>
        <taxon>Thermoprotei</taxon>
        <taxon>Desulfurococcales</taxon>
        <taxon>Desulfurococcaceae</taxon>
        <taxon>Zestosphaera</taxon>
    </lineage>
</organism>
<comment type="caution">
    <text evidence="4">The sequence shown here is derived from an EMBL/GenBank/DDBJ whole genome shotgun (WGS) entry which is preliminary data.</text>
</comment>
<comment type="similarity">
    <text evidence="1">Belongs to the DDAH family.</text>
</comment>
<evidence type="ECO:0000313" key="5">
    <source>
        <dbReference type="Proteomes" id="UP000244093"/>
    </source>
</evidence>